<dbReference type="RefSeq" id="WP_047231754.1">
    <property type="nucleotide sequence ID" value="NZ_JNBQ01000003.1"/>
</dbReference>
<dbReference type="InterPro" id="IPR028973">
    <property type="entry name" value="PhnB-like"/>
</dbReference>
<organism evidence="2 3">
    <name type="scientific">Cellulosimicrobium funkei</name>
    <dbReference type="NCBI Taxonomy" id="264251"/>
    <lineage>
        <taxon>Bacteria</taxon>
        <taxon>Bacillati</taxon>
        <taxon>Actinomycetota</taxon>
        <taxon>Actinomycetes</taxon>
        <taxon>Micrococcales</taxon>
        <taxon>Promicromonosporaceae</taxon>
        <taxon>Cellulosimicrobium</taxon>
    </lineage>
</organism>
<name>A0A0H2L639_9MICO</name>
<feature type="domain" description="PhnB-like" evidence="1">
    <location>
        <begin position="5"/>
        <end position="131"/>
    </location>
</feature>
<gene>
    <name evidence="2" type="ORF">FB00_04910</name>
</gene>
<comment type="caution">
    <text evidence="2">The sequence shown here is derived from an EMBL/GenBank/DDBJ whole genome shotgun (WGS) entry which is preliminary data.</text>
</comment>
<proteinExistence type="predicted"/>
<dbReference type="AlphaFoldDB" id="A0A0H2L639"/>
<accession>A0A0H2L639</accession>
<dbReference type="SUPFAM" id="SSF54593">
    <property type="entry name" value="Glyoxalase/Bleomycin resistance protein/Dihydroxybiphenyl dioxygenase"/>
    <property type="match status" value="1"/>
</dbReference>
<reference evidence="2 3" key="1">
    <citation type="submission" date="2014-05" db="EMBL/GenBank/DDBJ databases">
        <title>Cellulosimicrobium funkei U11 genome.</title>
        <authorList>
            <person name="Hu C."/>
            <person name="Gong Y."/>
            <person name="Wan W."/>
            <person name="Jiang M."/>
        </authorList>
    </citation>
    <scope>NUCLEOTIDE SEQUENCE [LARGE SCALE GENOMIC DNA]</scope>
    <source>
        <strain evidence="2 3">U11</strain>
    </source>
</reference>
<dbReference type="STRING" id="264251.FB00_04910"/>
<keyword evidence="3" id="KW-1185">Reference proteome</keyword>
<dbReference type="PANTHER" id="PTHR33990:SF1">
    <property type="entry name" value="PROTEIN YJDN"/>
    <property type="match status" value="1"/>
</dbReference>
<dbReference type="PANTHER" id="PTHR33990">
    <property type="entry name" value="PROTEIN YJDN-RELATED"/>
    <property type="match status" value="1"/>
</dbReference>
<dbReference type="PATRIC" id="fig|264251.5.peg.1010"/>
<evidence type="ECO:0000313" key="2">
    <source>
        <dbReference type="EMBL" id="KLN35627.1"/>
    </source>
</evidence>
<sequence>MAVQLSPYLNFDGDAREAVEFYGTVFGVAPDISTYDSIGPVDDPAQAKKVMHSQLPIEGVGTLMASDVPPGTTLTDHASVALFGGPDDRERLRAWFAALSDGAKEVMAMETAPWGDEFGMLTDRFGVGWLVNVAGDAAP</sequence>
<dbReference type="Proteomes" id="UP000035265">
    <property type="component" value="Unassembled WGS sequence"/>
</dbReference>
<dbReference type="CDD" id="cd06588">
    <property type="entry name" value="PhnB_like"/>
    <property type="match status" value="1"/>
</dbReference>
<evidence type="ECO:0000259" key="1">
    <source>
        <dbReference type="Pfam" id="PF06983"/>
    </source>
</evidence>
<dbReference type="Pfam" id="PF06983">
    <property type="entry name" value="3-dmu-9_3-mt"/>
    <property type="match status" value="1"/>
</dbReference>
<dbReference type="Gene3D" id="3.10.180.10">
    <property type="entry name" value="2,3-Dihydroxybiphenyl 1,2-Dioxygenase, domain 1"/>
    <property type="match status" value="1"/>
</dbReference>
<evidence type="ECO:0000313" key="3">
    <source>
        <dbReference type="Proteomes" id="UP000035265"/>
    </source>
</evidence>
<dbReference type="EMBL" id="JNBQ01000003">
    <property type="protein sequence ID" value="KLN35627.1"/>
    <property type="molecule type" value="Genomic_DNA"/>
</dbReference>
<protein>
    <recommendedName>
        <fullName evidence="1">PhnB-like domain-containing protein</fullName>
    </recommendedName>
</protein>
<dbReference type="InterPro" id="IPR029068">
    <property type="entry name" value="Glyas_Bleomycin-R_OHBP_Dase"/>
</dbReference>